<evidence type="ECO:0000313" key="9">
    <source>
        <dbReference type="Proteomes" id="UP000249482"/>
    </source>
</evidence>
<dbReference type="InterPro" id="IPR017932">
    <property type="entry name" value="GATase_2_dom"/>
</dbReference>
<dbReference type="EC" id="2.4.2.14" evidence="8"/>
<evidence type="ECO:0000259" key="7">
    <source>
        <dbReference type="PROSITE" id="PS51278"/>
    </source>
</evidence>
<keyword evidence="2 8" id="KW-0808">Transferase</keyword>
<accession>A0A2W6NXQ3</accession>
<dbReference type="Pfam" id="PF13522">
    <property type="entry name" value="GATase_6"/>
    <property type="match status" value="1"/>
</dbReference>
<organism evidence="8 9">
    <name type="scientific">Escherichia coli</name>
    <dbReference type="NCBI Taxonomy" id="562"/>
    <lineage>
        <taxon>Bacteria</taxon>
        <taxon>Pseudomonadati</taxon>
        <taxon>Pseudomonadota</taxon>
        <taxon>Gammaproteobacteria</taxon>
        <taxon>Enterobacterales</taxon>
        <taxon>Enterobacteriaceae</taxon>
        <taxon>Escherichia</taxon>
    </lineage>
</organism>
<comment type="caution">
    <text evidence="8">The sequence shown here is derived from an EMBL/GenBank/DDBJ whole genome shotgun (WGS) entry which is preliminary data.</text>
</comment>
<dbReference type="PROSITE" id="PS51278">
    <property type="entry name" value="GATASE_TYPE_2"/>
    <property type="match status" value="1"/>
</dbReference>
<evidence type="ECO:0000256" key="1">
    <source>
        <dbReference type="ARBA" id="ARBA00022676"/>
    </source>
</evidence>
<dbReference type="InterPro" id="IPR029055">
    <property type="entry name" value="Ntn_hydrolases_N"/>
</dbReference>
<evidence type="ECO:0000256" key="5">
    <source>
        <dbReference type="ARBA" id="ARBA00022842"/>
    </source>
</evidence>
<evidence type="ECO:0000256" key="4">
    <source>
        <dbReference type="ARBA" id="ARBA00022755"/>
    </source>
</evidence>
<dbReference type="FunFam" id="3.60.20.10:FF:000011">
    <property type="entry name" value="Amidophosphoribosyltransferase"/>
    <property type="match status" value="1"/>
</dbReference>
<sequence length="261" mass="28778">MCGIVGIAGVMPVNQSIYDALTVLQHRGQDAAGIITIDANNCFRLRKANGLVSDVFEARHMQRLQGNMGIGHVRYPTAGSSSASEAQPFYVNSPYGITLAHNGNLTNAHELRKKLFEEKRRHINTTSDSEILLNIFASELDNFRHYPLEADNIFAAIAATNRLIRGAYACVAMIIGHGMVAFRDPNGIRPLVLGKRDIDENSTEYMVASESVALDTLGFDFLRDVAPGEAIYITEEGQLFTRQCADNPVSNPCLFEYVYFA</sequence>
<dbReference type="Gene3D" id="3.60.20.10">
    <property type="entry name" value="Glutamine Phosphoribosylpyrophosphate, subunit 1, domain 1"/>
    <property type="match status" value="1"/>
</dbReference>
<dbReference type="SUPFAM" id="SSF56235">
    <property type="entry name" value="N-terminal nucleophile aminohydrolases (Ntn hydrolases)"/>
    <property type="match status" value="1"/>
</dbReference>
<dbReference type="GO" id="GO:0006164">
    <property type="term" value="P:purine nucleotide biosynthetic process"/>
    <property type="evidence" value="ECO:0007669"/>
    <property type="project" value="UniProtKB-KW"/>
</dbReference>
<keyword evidence="3" id="KW-0479">Metal-binding</keyword>
<keyword evidence="6" id="KW-0315">Glutamine amidotransferase</keyword>
<keyword evidence="4" id="KW-0658">Purine biosynthesis</keyword>
<keyword evidence="5" id="KW-0460">Magnesium</keyword>
<dbReference type="CDD" id="cd00715">
    <property type="entry name" value="GPATase_N"/>
    <property type="match status" value="1"/>
</dbReference>
<dbReference type="InterPro" id="IPR035584">
    <property type="entry name" value="PurF_N"/>
</dbReference>
<dbReference type="PANTHER" id="PTHR11907">
    <property type="entry name" value="AMIDOPHOSPHORIBOSYLTRANSFERASE"/>
    <property type="match status" value="1"/>
</dbReference>
<evidence type="ECO:0000256" key="2">
    <source>
        <dbReference type="ARBA" id="ARBA00022679"/>
    </source>
</evidence>
<keyword evidence="1 8" id="KW-0328">Glycosyltransferase</keyword>
<dbReference type="GO" id="GO:0004044">
    <property type="term" value="F:amidophosphoribosyltransferase activity"/>
    <property type="evidence" value="ECO:0007669"/>
    <property type="project" value="UniProtKB-EC"/>
</dbReference>
<dbReference type="EMBL" id="QKWZ01001104">
    <property type="protein sequence ID" value="PZT60545.1"/>
    <property type="molecule type" value="Genomic_DNA"/>
</dbReference>
<dbReference type="AlphaFoldDB" id="A0A2W6NXQ3"/>
<dbReference type="GO" id="GO:0046872">
    <property type="term" value="F:metal ion binding"/>
    <property type="evidence" value="ECO:0007669"/>
    <property type="project" value="UniProtKB-KW"/>
</dbReference>
<dbReference type="Proteomes" id="UP000249482">
    <property type="component" value="Unassembled WGS sequence"/>
</dbReference>
<evidence type="ECO:0000256" key="3">
    <source>
        <dbReference type="ARBA" id="ARBA00022723"/>
    </source>
</evidence>
<name>A0A2W6NXQ3_ECOLX</name>
<protein>
    <submittedName>
        <fullName evidence="8">Amidophosphoribosyltransferase</fullName>
        <ecNumber evidence="8">2.4.2.14</ecNumber>
    </submittedName>
</protein>
<proteinExistence type="predicted"/>
<feature type="domain" description="Glutamine amidotransferase type-2" evidence="7">
    <location>
        <begin position="2"/>
        <end position="236"/>
    </location>
</feature>
<gene>
    <name evidence="8" type="ORF">DNQ45_28555</name>
</gene>
<evidence type="ECO:0000313" key="8">
    <source>
        <dbReference type="EMBL" id="PZT60545.1"/>
    </source>
</evidence>
<reference evidence="8 9" key="1">
    <citation type="submission" date="2018-06" db="EMBL/GenBank/DDBJ databases">
        <title>Draft genome sequence of mcr-1-harboring Escherichia coli isolated from wound infection of a hospitalized patient, in Bolivia.</title>
        <authorList>
            <person name="Munoz M.E."/>
            <person name="Moura Q."/>
            <person name="Ventura P.R.M."/>
            <person name="Bustos L.R."/>
            <person name="Ovando B.G."/>
            <person name="Terrazas D.I.V."/>
            <person name="Yarhui N.B."/>
            <person name="Cerdeira L."/>
            <person name="Lincopan N."/>
        </authorList>
    </citation>
    <scope>NUCLEOTIDE SEQUENCE [LARGE SCALE GENOMIC DNA]</scope>
    <source>
        <strain evidence="8 9">EcMLT</strain>
    </source>
</reference>
<feature type="non-terminal residue" evidence="8">
    <location>
        <position position="261"/>
    </location>
</feature>
<evidence type="ECO:0000256" key="6">
    <source>
        <dbReference type="ARBA" id="ARBA00022962"/>
    </source>
</evidence>